<dbReference type="AlphaFoldDB" id="A0A967EBI1"/>
<reference evidence="1" key="1">
    <citation type="submission" date="2020-03" db="EMBL/GenBank/DDBJ databases">
        <title>Draft sequencing of Calidifontibacter sp. DB0510.</title>
        <authorList>
            <person name="Kim D.-U."/>
        </authorList>
    </citation>
    <scope>NUCLEOTIDE SEQUENCE</scope>
    <source>
        <strain evidence="1">DB0510</strain>
    </source>
</reference>
<accession>A0A967EBI1</accession>
<gene>
    <name evidence="1" type="ORF">G9U51_14475</name>
</gene>
<comment type="caution">
    <text evidence="1">The sequence shown here is derived from an EMBL/GenBank/DDBJ whole genome shotgun (WGS) entry which is preliminary data.</text>
</comment>
<keyword evidence="2" id="KW-1185">Reference proteome</keyword>
<evidence type="ECO:0000313" key="2">
    <source>
        <dbReference type="Proteomes" id="UP000744769"/>
    </source>
</evidence>
<dbReference type="EMBL" id="JAAOIV010000011">
    <property type="protein sequence ID" value="NHN56974.1"/>
    <property type="molecule type" value="Genomic_DNA"/>
</dbReference>
<dbReference type="Proteomes" id="UP000744769">
    <property type="component" value="Unassembled WGS sequence"/>
</dbReference>
<dbReference type="RefSeq" id="WP_166197747.1">
    <property type="nucleotide sequence ID" value="NZ_JAAOIV010000011.1"/>
</dbReference>
<proteinExistence type="predicted"/>
<evidence type="ECO:0000313" key="1">
    <source>
        <dbReference type="EMBL" id="NHN56974.1"/>
    </source>
</evidence>
<name>A0A967EBI1_9MICO</name>
<organism evidence="1 2">
    <name type="scientific">Metallococcus carri</name>
    <dbReference type="NCBI Taxonomy" id="1656884"/>
    <lineage>
        <taxon>Bacteria</taxon>
        <taxon>Bacillati</taxon>
        <taxon>Actinomycetota</taxon>
        <taxon>Actinomycetes</taxon>
        <taxon>Micrococcales</taxon>
        <taxon>Dermacoccaceae</taxon>
        <taxon>Metallococcus</taxon>
    </lineage>
</organism>
<sequence>MSTASGIVVAGHGVASGQGDHSPYPAGAIALQTPHFAARGLDLSRYWPGTVNVDVAPLLPVWRSPRLTLADVMWTNLIAAETFSFFDCTLTHQGTAYDGLVYRPHPETKPAHHQALTVLELLLPRIKDLAYGARVDVTVPDEQIGFTRP</sequence>
<protein>
    <submittedName>
        <fullName evidence="1">Uncharacterized protein</fullName>
    </submittedName>
</protein>